<proteinExistence type="predicted"/>
<dbReference type="EMBL" id="CCSB01000002">
    <property type="protein sequence ID" value="CDZ77536.1"/>
    <property type="molecule type" value="Genomic_DNA"/>
</dbReference>
<accession>A0A078KX44</accession>
<reference evidence="1 2" key="1">
    <citation type="submission" date="2014-06" db="EMBL/GenBank/DDBJ databases">
        <authorList>
            <person name="Urmite Genomes Urmite Genomes"/>
        </authorList>
    </citation>
    <scope>NUCLEOTIDE SEQUENCE [LARGE SCALE GENOMIC DNA]</scope>
</reference>
<dbReference type="eggNOG" id="COG0789">
    <property type="taxonomic scope" value="Bacteria"/>
</dbReference>
<name>A0A078KX44_9GAMM</name>
<dbReference type="OrthoDB" id="5651480at2"/>
<dbReference type="SUPFAM" id="SSF46955">
    <property type="entry name" value="Putative DNA-binding domain"/>
    <property type="match status" value="1"/>
</dbReference>
<dbReference type="RefSeq" id="WP_043874059.1">
    <property type="nucleotide sequence ID" value="NZ_CCVW01000002.1"/>
</dbReference>
<dbReference type="InterPro" id="IPR009061">
    <property type="entry name" value="DNA-bd_dom_put_sf"/>
</dbReference>
<dbReference type="STRING" id="1034943.BN59_01819"/>
<protein>
    <submittedName>
        <fullName evidence="1">Chaperone-modulator protein CbpM</fullName>
    </submittedName>
</protein>
<dbReference type="Gene3D" id="1.10.1660.10">
    <property type="match status" value="1"/>
</dbReference>
<keyword evidence="2" id="KW-1185">Reference proteome</keyword>
<dbReference type="AlphaFoldDB" id="A0A078KX44"/>
<evidence type="ECO:0000313" key="1">
    <source>
        <dbReference type="EMBL" id="CDZ77536.1"/>
    </source>
</evidence>
<evidence type="ECO:0000313" key="2">
    <source>
        <dbReference type="Proteomes" id="UP000044071"/>
    </source>
</evidence>
<dbReference type="Proteomes" id="UP000044071">
    <property type="component" value="Unassembled WGS sequence"/>
</dbReference>
<sequence>MSEYKNKSEALECEQWFYLSLTEVTTSFGVSKDTIIEIIDEGIISVQEDDRQQLRFDSEALRRIRTVLRLNHDLGVNLAGAGLALELLRKIEHLEALLNEGMEKP</sequence>
<organism evidence="1 2">
    <name type="scientific">Legionella massiliensis</name>
    <dbReference type="NCBI Taxonomy" id="1034943"/>
    <lineage>
        <taxon>Bacteria</taxon>
        <taxon>Pseudomonadati</taxon>
        <taxon>Pseudomonadota</taxon>
        <taxon>Gammaproteobacteria</taxon>
        <taxon>Legionellales</taxon>
        <taxon>Legionellaceae</taxon>
        <taxon>Legionella</taxon>
    </lineage>
</organism>
<dbReference type="Pfam" id="PF13591">
    <property type="entry name" value="MerR_2"/>
    <property type="match status" value="1"/>
</dbReference>
<gene>
    <name evidence="1" type="ORF">BN59_01819</name>
</gene>